<proteinExistence type="predicted"/>
<dbReference type="InterPro" id="IPR035985">
    <property type="entry name" value="Ubiquitin-activating_enz"/>
</dbReference>
<dbReference type="Pfam" id="PF00899">
    <property type="entry name" value="ThiF"/>
    <property type="match status" value="1"/>
</dbReference>
<keyword evidence="3" id="KW-1185">Reference proteome</keyword>
<gene>
    <name evidence="2" type="ORF">SAMN04488692_10565</name>
</gene>
<dbReference type="GO" id="GO:0004792">
    <property type="term" value="F:thiosulfate-cyanide sulfurtransferase activity"/>
    <property type="evidence" value="ECO:0007669"/>
    <property type="project" value="TreeGrafter"/>
</dbReference>
<reference evidence="2 3" key="1">
    <citation type="submission" date="2016-10" db="EMBL/GenBank/DDBJ databases">
        <authorList>
            <person name="de Groot N.N."/>
        </authorList>
    </citation>
    <scope>NUCLEOTIDE SEQUENCE [LARGE SCALE GENOMIC DNA]</scope>
    <source>
        <strain evidence="2 3">SLAS-1</strain>
    </source>
</reference>
<evidence type="ECO:0000313" key="3">
    <source>
        <dbReference type="Proteomes" id="UP000199476"/>
    </source>
</evidence>
<accession>A0A1G9KNM1</accession>
<dbReference type="InterPro" id="IPR045886">
    <property type="entry name" value="ThiF/MoeB/HesA"/>
</dbReference>
<feature type="domain" description="THIF-type NAD/FAD binding fold" evidence="1">
    <location>
        <begin position="5"/>
        <end position="221"/>
    </location>
</feature>
<dbReference type="GO" id="GO:0016779">
    <property type="term" value="F:nucleotidyltransferase activity"/>
    <property type="evidence" value="ECO:0007669"/>
    <property type="project" value="UniProtKB-KW"/>
</dbReference>
<evidence type="ECO:0000259" key="1">
    <source>
        <dbReference type="Pfam" id="PF00899"/>
    </source>
</evidence>
<dbReference type="AlphaFoldDB" id="A0A1G9KNM1"/>
<dbReference type="CDD" id="cd00757">
    <property type="entry name" value="ThiF_MoeB_HesA_family"/>
    <property type="match status" value="1"/>
</dbReference>
<dbReference type="STRING" id="321763.SAMN04488692_10565"/>
<sequence>MDIFQRQWPMFTEVEKEQIRSMKVFVGGVGGLGTNQLIQLQRIGVKKIYFIDRDHVEASNLNRQILYGRGDIGESKVRTAKKKLEEFNLETEIEAIEGQITQDLEIPDDVDIVLDALDNYQARFDLEKAAWQKEKPFVHGAIRSWHGQLTSIIPGKTPRLEEILGENPDSKNEKNGTIPVFSPAVTMVAILQVLEAVKLHLDISDNLANKLLFVDMQDYSLEKIDFN</sequence>
<dbReference type="PANTHER" id="PTHR10953">
    <property type="entry name" value="UBIQUITIN-ACTIVATING ENZYME E1"/>
    <property type="match status" value="1"/>
</dbReference>
<dbReference type="OrthoDB" id="9804286at2"/>
<dbReference type="PANTHER" id="PTHR10953:SF102">
    <property type="entry name" value="ADENYLYLTRANSFERASE AND SULFURTRANSFERASE MOCS3"/>
    <property type="match status" value="1"/>
</dbReference>
<dbReference type="Proteomes" id="UP000199476">
    <property type="component" value="Unassembled WGS sequence"/>
</dbReference>
<evidence type="ECO:0000313" key="2">
    <source>
        <dbReference type="EMBL" id="SDL51311.1"/>
    </source>
</evidence>
<dbReference type="Gene3D" id="3.40.50.720">
    <property type="entry name" value="NAD(P)-binding Rossmann-like Domain"/>
    <property type="match status" value="1"/>
</dbReference>
<dbReference type="InterPro" id="IPR000594">
    <property type="entry name" value="ThiF_NAD_FAD-bd"/>
</dbReference>
<dbReference type="EMBL" id="FNGO01000005">
    <property type="protein sequence ID" value="SDL51311.1"/>
    <property type="molecule type" value="Genomic_DNA"/>
</dbReference>
<keyword evidence="2" id="KW-0808">Transferase</keyword>
<dbReference type="RefSeq" id="WP_089758849.1">
    <property type="nucleotide sequence ID" value="NZ_FNGO01000005.1"/>
</dbReference>
<protein>
    <submittedName>
        <fullName evidence="2">Molybdopterin or thiamine biosynthesis adenylyltransferase</fullName>
    </submittedName>
</protein>
<dbReference type="SUPFAM" id="SSF69572">
    <property type="entry name" value="Activating enzymes of the ubiquitin-like proteins"/>
    <property type="match status" value="1"/>
</dbReference>
<dbReference type="GO" id="GO:0008641">
    <property type="term" value="F:ubiquitin-like modifier activating enzyme activity"/>
    <property type="evidence" value="ECO:0007669"/>
    <property type="project" value="InterPro"/>
</dbReference>
<keyword evidence="2" id="KW-0548">Nucleotidyltransferase</keyword>
<name>A0A1G9KNM1_9FIRM</name>
<organism evidence="2 3">
    <name type="scientific">Halarsenatibacter silvermanii</name>
    <dbReference type="NCBI Taxonomy" id="321763"/>
    <lineage>
        <taxon>Bacteria</taxon>
        <taxon>Bacillati</taxon>
        <taxon>Bacillota</taxon>
        <taxon>Clostridia</taxon>
        <taxon>Halanaerobiales</taxon>
        <taxon>Halarsenatibacteraceae</taxon>
        <taxon>Halarsenatibacter</taxon>
    </lineage>
</organism>
<dbReference type="GO" id="GO:0005737">
    <property type="term" value="C:cytoplasm"/>
    <property type="evidence" value="ECO:0007669"/>
    <property type="project" value="TreeGrafter"/>
</dbReference>